<dbReference type="EMBL" id="PQSP01000001">
    <property type="protein sequence ID" value="RUS67539.1"/>
    <property type="molecule type" value="Genomic_DNA"/>
</dbReference>
<dbReference type="InterPro" id="IPR036709">
    <property type="entry name" value="Autotransporte_beta_dom_sf"/>
</dbReference>
<dbReference type="InterPro" id="IPR013425">
    <property type="entry name" value="Autotrns_rpt"/>
</dbReference>
<dbReference type="InterPro" id="IPR005546">
    <property type="entry name" value="Autotransporte_beta"/>
</dbReference>
<keyword evidence="4" id="KW-1185">Reference proteome</keyword>
<dbReference type="Gene3D" id="2.160.20.20">
    <property type="match status" value="1"/>
</dbReference>
<proteinExistence type="predicted"/>
<dbReference type="PANTHER" id="PTHR35037">
    <property type="entry name" value="C-TERMINAL REGION OF AIDA-LIKE PROTEIN"/>
    <property type="match status" value="1"/>
</dbReference>
<sequence>MTDKKQCTRLCYLSHPPPKNTATWKSAYRPTTRLKHPTEKRPVRIPSKISFIALCIYLSILSITPAVQAQNTTINTGETVTIPGTYATPWSIGNLYINGAMNIQSSGEVSSTSGHIGYSAGSTGNVTVDGSGSSWTSSGAMYVGNNGTGEFTISNGGTVSNTSAYIGNSAGSSGTVTVDGIGSNWTSSSSLIVGSYGTGILTISNGGTVSNNTSALIGRYSGSTSGVTVDGNGSSWINNGLLYLGDEGTGELIIRNGGTVSNTSATIGRYAGGSGTVTVDGSGSSWTSSGALTVGNYGTGELTISNSGTASNNTSAFVGRYSGSSGTVTVDGISSNWINNGTLDVGYEGTGVLTIRNGGTVSNTTGYIGTEASSSGTVTVDGSGSSWINNGILYVGDEGTGELTIRNGGTVSNNTSATIGRYAGGLGTVIVDGSGSSWISNGTLTIGNEGTGVLTIRNSGLVNATGGVAVGVNTTGSANLSLTSGGTLQTQALTAGSGTVTVTFDNGILRALADNASFITGFAPGELFIDAGGLTVDDNGYAIATDSSIFSGVGGLTKTGSGSLTLGGVNTYSGATTITSGTLKAGIAGAFSAPSAYTVGSNATLDLDSHDQRIASLVNSGTVRISSAASANPVGATLTVNGNYLSNGGSLYLRTVLGDDSSPTDRLVADSVTTGANGATRLYVINAGGVGADTSSNGIEVVQVATTSDNNAFVLGAPVTAGAYEYILSYNANQNWYLTNTDPTGNDESTHDDLSSRLAGMLYGGVLYNPNIGSYLGNQYAAASMFHHNVSDRKNSPRSPDQTLWARTSYNTVKSDLLGGKQEVDIKTGILQIGADLLQHDRLVAGVYGGYGHSKVDNTSRQTGTTANGTVNGYHLGVYGNWTPGRNEQDHNKGLYVDGWAYYAWYNNKLAGNAQYSQTKYNSTGYAISSEVGYGLELWQQGTTSWILQPHAQVSYTHISADSFTDSHGTRYSNNRGSGWQTRLGARLHWQQTANEYGINPFIEANWLHNTLDNGVSLNGVAMQSDIGKNAGELKLGFRGQVNESLSAWSHVGMTYGRENFKRYELQLGMGWQW</sequence>
<dbReference type="NCBIfam" id="TIGR04393">
    <property type="entry name" value="rpt_T5SS_PEPC"/>
    <property type="match status" value="7"/>
</dbReference>
<organism evidence="3 4">
    <name type="scientific">Saezia sanguinis</name>
    <dbReference type="NCBI Taxonomy" id="1965230"/>
    <lineage>
        <taxon>Bacteria</taxon>
        <taxon>Pseudomonadati</taxon>
        <taxon>Pseudomonadota</taxon>
        <taxon>Betaproteobacteria</taxon>
        <taxon>Burkholderiales</taxon>
        <taxon>Saeziaceae</taxon>
        <taxon>Saezia</taxon>
    </lineage>
</organism>
<dbReference type="Pfam" id="PF18883">
    <property type="entry name" value="AC_1"/>
    <property type="match status" value="1"/>
</dbReference>
<dbReference type="Gene3D" id="2.40.128.130">
    <property type="entry name" value="Autotransporter beta-domain"/>
    <property type="match status" value="1"/>
</dbReference>
<dbReference type="InterPro" id="IPR012332">
    <property type="entry name" value="Autotransporter_pectin_lyase_C"/>
</dbReference>
<protein>
    <submittedName>
        <fullName evidence="3">Outer membrane protein IcsA autotransporter</fullName>
    </submittedName>
</protein>
<dbReference type="GO" id="GO:0019867">
    <property type="term" value="C:outer membrane"/>
    <property type="evidence" value="ECO:0007669"/>
    <property type="project" value="InterPro"/>
</dbReference>
<dbReference type="InterPro" id="IPR011050">
    <property type="entry name" value="Pectin_lyase_fold/virulence"/>
</dbReference>
<evidence type="ECO:0000256" key="1">
    <source>
        <dbReference type="ARBA" id="ARBA00022729"/>
    </source>
</evidence>
<comment type="caution">
    <text evidence="3">The sequence shown here is derived from an EMBL/GenBank/DDBJ whole genome shotgun (WGS) entry which is preliminary data.</text>
</comment>
<evidence type="ECO:0000313" key="4">
    <source>
        <dbReference type="Proteomes" id="UP000286947"/>
    </source>
</evidence>
<dbReference type="Pfam" id="PF12951">
    <property type="entry name" value="PATR"/>
    <property type="match status" value="1"/>
</dbReference>
<dbReference type="Proteomes" id="UP000286947">
    <property type="component" value="Unassembled WGS sequence"/>
</dbReference>
<dbReference type="InterPro" id="IPR051551">
    <property type="entry name" value="Autotransporter_adhesion"/>
</dbReference>
<dbReference type="RefSeq" id="WP_126977024.1">
    <property type="nucleotide sequence ID" value="NZ_PQSP01000001.1"/>
</dbReference>
<evidence type="ECO:0000259" key="2">
    <source>
        <dbReference type="PROSITE" id="PS51208"/>
    </source>
</evidence>
<dbReference type="NCBIfam" id="TIGR01414">
    <property type="entry name" value="autotrans_barl"/>
    <property type="match status" value="1"/>
</dbReference>
<dbReference type="AlphaFoldDB" id="A0A433SFJ8"/>
<dbReference type="PROSITE" id="PS51208">
    <property type="entry name" value="AUTOTRANSPORTER"/>
    <property type="match status" value="1"/>
</dbReference>
<dbReference type="InterPro" id="IPR030895">
    <property type="entry name" value="T5SS_PEPC_rpt"/>
</dbReference>
<keyword evidence="1" id="KW-0732">Signal</keyword>
<evidence type="ECO:0000313" key="3">
    <source>
        <dbReference type="EMBL" id="RUS67539.1"/>
    </source>
</evidence>
<dbReference type="PANTHER" id="PTHR35037:SF3">
    <property type="entry name" value="C-TERMINAL REGION OF AIDA-LIKE PROTEIN"/>
    <property type="match status" value="1"/>
</dbReference>
<name>A0A433SFJ8_9BURK</name>
<dbReference type="OrthoDB" id="8932702at2"/>
<dbReference type="SUPFAM" id="SSF103515">
    <property type="entry name" value="Autotransporter"/>
    <property type="match status" value="1"/>
</dbReference>
<dbReference type="SUPFAM" id="SSF51126">
    <property type="entry name" value="Pectin lyase-like"/>
    <property type="match status" value="1"/>
</dbReference>
<reference evidence="3 4" key="1">
    <citation type="submission" date="2018-01" db="EMBL/GenBank/DDBJ databases">
        <title>Saezia sanguinis gen. nov., sp. nov., in the order Burkholderiales isolated from human blood.</title>
        <authorList>
            <person name="Medina-Pascual M.J."/>
            <person name="Valdezate S."/>
            <person name="Monzon S."/>
            <person name="Cuesta I."/>
            <person name="Carrasco G."/>
            <person name="Villalon P."/>
            <person name="Saez-Nieto J.A."/>
        </authorList>
    </citation>
    <scope>NUCLEOTIDE SEQUENCE [LARGE SCALE GENOMIC DNA]</scope>
    <source>
        <strain evidence="3 4">CNM695-12</strain>
    </source>
</reference>
<dbReference type="InterPro" id="IPR006315">
    <property type="entry name" value="OM_autotransptr_brl_dom"/>
</dbReference>
<gene>
    <name evidence="3" type="primary">icsA_1</name>
    <name evidence="3" type="ORF">CUZ56_00013</name>
</gene>
<dbReference type="InterPro" id="IPR043990">
    <property type="entry name" value="AC_1"/>
</dbReference>
<dbReference type="Pfam" id="PF03797">
    <property type="entry name" value="Autotransporter"/>
    <property type="match status" value="1"/>
</dbReference>
<dbReference type="CDD" id="cd01344">
    <property type="entry name" value="PL2_Passenger_AT"/>
    <property type="match status" value="1"/>
</dbReference>
<accession>A0A433SFJ8</accession>
<dbReference type="SMART" id="SM00869">
    <property type="entry name" value="Autotransporter"/>
    <property type="match status" value="1"/>
</dbReference>
<feature type="domain" description="Autotransporter" evidence="2">
    <location>
        <begin position="797"/>
        <end position="1074"/>
    </location>
</feature>